<dbReference type="PANTHER" id="PTHR31392">
    <property type="entry name" value="ALPHA-1,3-MANNOSYLTRANSFERASE MNN1-RELATED"/>
    <property type="match status" value="1"/>
</dbReference>
<gene>
    <name evidence="12" type="ORF">SAMEA4029009_CIC11G00000002663</name>
</gene>
<keyword evidence="5" id="KW-0808">Transferase</keyword>
<name>A0A1L0BDW6_9ASCO</name>
<evidence type="ECO:0000256" key="9">
    <source>
        <dbReference type="ARBA" id="ARBA00023034"/>
    </source>
</evidence>
<evidence type="ECO:0000256" key="4">
    <source>
        <dbReference type="ARBA" id="ARBA00022676"/>
    </source>
</evidence>
<dbReference type="GO" id="GO:0000139">
    <property type="term" value="C:Golgi membrane"/>
    <property type="evidence" value="ECO:0007669"/>
    <property type="project" value="UniProtKB-SubCell"/>
</dbReference>
<evidence type="ECO:0000256" key="6">
    <source>
        <dbReference type="ARBA" id="ARBA00022692"/>
    </source>
</evidence>
<keyword evidence="9" id="KW-0333">Golgi apparatus</keyword>
<evidence type="ECO:0000256" key="2">
    <source>
        <dbReference type="ARBA" id="ARBA00004922"/>
    </source>
</evidence>
<evidence type="ECO:0000256" key="11">
    <source>
        <dbReference type="ARBA" id="ARBA00023180"/>
    </source>
</evidence>
<accession>A0A1L0BDW6</accession>
<evidence type="ECO:0000256" key="7">
    <source>
        <dbReference type="ARBA" id="ARBA00022968"/>
    </source>
</evidence>
<evidence type="ECO:0000256" key="5">
    <source>
        <dbReference type="ARBA" id="ARBA00022679"/>
    </source>
</evidence>
<keyword evidence="6" id="KW-0812">Transmembrane</keyword>
<keyword evidence="10" id="KW-0472">Membrane</keyword>
<sequence>MKLVSLRMFSWRYLALAWVLCLILWFVSFDARMLSVQAVPKTTLNKSKLISLFTHFHHRNVNLKSITTRSRVYDEVYSQVNIYDFLKRNSIQDRCMLYFNHLAMSNPEWLVNPHESTTFDRDAFRLFDSYRTDQIKKWNDEAKKAEREGRDPPAKPTEENLRQKFENLRHKALTDEQTLHDFVSHVRIFEKCFMHSQDSTVLKLDNKFVKTQQEFLKSNVKYEYDIEELESIGKSYKDKLLCGEVELKIFPFLSNEYPLFERWNQETSYFPGYEKKFADTGCFLNDFKKRVNGKGIVMTLGNGHVEDASRLIRVLRYFRNTYPIQIVFHNNLSPESRYNLIKAGRNDYMDFPRQDIWFVNAERSINEQYRSKFDGFANKIMAIMFNSFEDVLFLDADSVILKDVDYFFKVKRYVQSGTLFYKDRSSFEFRPEPDKVFFEKLLPSVDDSMVFNIAQTSNYTMMNEFFANNFNHYMESGVVVVNRKKHFMMPFMMAIINFYSVVSSRVYGDKELFWLACALLGDETYAFNQNFAAAVGELTPEHERHKDINEVKSFHSQEICSNHPSHISDEDDSLVWLNSGFRFCGNTHKKEMSFEKEFSLGKRFTKMKTLEEFRTFFESKLKITHAVIPPYYKDQRRAVNSEHEPEVPWVMTSYCIGYCWCAYSLIGGYNKASKDDASTRLEGKVIEFSGRDQEVFEAVGDVWMASLN</sequence>
<keyword evidence="4" id="KW-0328">Glycosyltransferase</keyword>
<dbReference type="PANTHER" id="PTHR31392:SF1">
    <property type="entry name" value="ALPHA-1,3-MANNOSYLTRANSFERASE MNN1-RELATED"/>
    <property type="match status" value="1"/>
</dbReference>
<dbReference type="Proteomes" id="UP000182259">
    <property type="component" value="Chromosome I"/>
</dbReference>
<comment type="similarity">
    <text evidence="3">Belongs to the MNN1/MNT family.</text>
</comment>
<dbReference type="Gene3D" id="3.90.550.10">
    <property type="entry name" value="Spore Coat Polysaccharide Biosynthesis Protein SpsA, Chain A"/>
    <property type="match status" value="1"/>
</dbReference>
<comment type="pathway">
    <text evidence="2">Protein modification; protein glycosylation.</text>
</comment>
<evidence type="ECO:0000256" key="10">
    <source>
        <dbReference type="ARBA" id="ARBA00023136"/>
    </source>
</evidence>
<dbReference type="InterPro" id="IPR029044">
    <property type="entry name" value="Nucleotide-diphossugar_trans"/>
</dbReference>
<organism evidence="12 13">
    <name type="scientific">Sungouiella intermedia</name>
    <dbReference type="NCBI Taxonomy" id="45354"/>
    <lineage>
        <taxon>Eukaryota</taxon>
        <taxon>Fungi</taxon>
        <taxon>Dikarya</taxon>
        <taxon>Ascomycota</taxon>
        <taxon>Saccharomycotina</taxon>
        <taxon>Pichiomycetes</taxon>
        <taxon>Metschnikowiaceae</taxon>
        <taxon>Sungouiella</taxon>
    </lineage>
</organism>
<evidence type="ECO:0000256" key="3">
    <source>
        <dbReference type="ARBA" id="ARBA00009105"/>
    </source>
</evidence>
<dbReference type="SUPFAM" id="SSF53448">
    <property type="entry name" value="Nucleotide-diphospho-sugar transferases"/>
    <property type="match status" value="1"/>
</dbReference>
<reference evidence="12 13" key="1">
    <citation type="submission" date="2016-10" db="EMBL/GenBank/DDBJ databases">
        <authorList>
            <person name="de Groot N.N."/>
        </authorList>
    </citation>
    <scope>NUCLEOTIDE SEQUENCE [LARGE SCALE GENOMIC DNA]</scope>
    <source>
        <strain evidence="12 13">PYCC 4715</strain>
    </source>
</reference>
<dbReference type="GO" id="GO:0046354">
    <property type="term" value="P:mannan biosynthetic process"/>
    <property type="evidence" value="ECO:0007669"/>
    <property type="project" value="UniProtKB-ARBA"/>
</dbReference>
<evidence type="ECO:0000313" key="12">
    <source>
        <dbReference type="EMBL" id="SGZ48372.1"/>
    </source>
</evidence>
<comment type="subcellular location">
    <subcellularLocation>
        <location evidence="1">Golgi apparatus membrane</location>
        <topology evidence="1">Single-pass type II membrane protein</topology>
    </subcellularLocation>
</comment>
<dbReference type="Pfam" id="PF11051">
    <property type="entry name" value="Mannosyl_trans3"/>
    <property type="match status" value="1"/>
</dbReference>
<keyword evidence="11" id="KW-0325">Glycoprotein</keyword>
<dbReference type="InterPro" id="IPR022751">
    <property type="entry name" value="Alpha_mannosyltransferase"/>
</dbReference>
<proteinExistence type="inferred from homology"/>
<evidence type="ECO:0000256" key="1">
    <source>
        <dbReference type="ARBA" id="ARBA00004323"/>
    </source>
</evidence>
<protein>
    <submittedName>
        <fullName evidence="12">CIC11C00000002663</fullName>
    </submittedName>
</protein>
<keyword evidence="8" id="KW-1133">Transmembrane helix</keyword>
<keyword evidence="7" id="KW-0735">Signal-anchor</keyword>
<dbReference type="AlphaFoldDB" id="A0A1L0BDW6"/>
<evidence type="ECO:0000313" key="13">
    <source>
        <dbReference type="Proteomes" id="UP000182259"/>
    </source>
</evidence>
<dbReference type="GO" id="GO:0000033">
    <property type="term" value="F:alpha-1,3-mannosyltransferase activity"/>
    <property type="evidence" value="ECO:0007669"/>
    <property type="project" value="TreeGrafter"/>
</dbReference>
<dbReference type="EMBL" id="LT635764">
    <property type="protein sequence ID" value="SGZ48372.1"/>
    <property type="molecule type" value="Genomic_DNA"/>
</dbReference>
<evidence type="ECO:0000256" key="8">
    <source>
        <dbReference type="ARBA" id="ARBA00022989"/>
    </source>
</evidence>
<dbReference type="GO" id="GO:0006493">
    <property type="term" value="P:protein O-linked glycosylation"/>
    <property type="evidence" value="ECO:0007669"/>
    <property type="project" value="TreeGrafter"/>
</dbReference>